<evidence type="ECO:0000313" key="3">
    <source>
        <dbReference type="Proteomes" id="UP000010473"/>
    </source>
</evidence>
<feature type="domain" description="PIN" evidence="1">
    <location>
        <begin position="6"/>
        <end position="111"/>
    </location>
</feature>
<dbReference type="OrthoDB" id="7063121at2"/>
<accession>K9XM57</accession>
<dbReference type="EMBL" id="CP003653">
    <property type="protein sequence ID" value="AFZ33685.1"/>
    <property type="molecule type" value="Genomic_DNA"/>
</dbReference>
<dbReference type="PATRIC" id="fig|111780.3.peg.61"/>
<dbReference type="Pfam" id="PF01850">
    <property type="entry name" value="PIN"/>
    <property type="match status" value="1"/>
</dbReference>
<gene>
    <name evidence="2" type="ordered locus">Sta7437_0063</name>
</gene>
<organism evidence="2 3">
    <name type="scientific">Stanieria cyanosphaera (strain ATCC 29371 / PCC 7437)</name>
    <dbReference type="NCBI Taxonomy" id="111780"/>
    <lineage>
        <taxon>Bacteria</taxon>
        <taxon>Bacillati</taxon>
        <taxon>Cyanobacteriota</taxon>
        <taxon>Cyanophyceae</taxon>
        <taxon>Pleurocapsales</taxon>
        <taxon>Dermocarpellaceae</taxon>
        <taxon>Stanieria</taxon>
    </lineage>
</organism>
<evidence type="ECO:0000259" key="1">
    <source>
        <dbReference type="Pfam" id="PF01850"/>
    </source>
</evidence>
<keyword evidence="3" id="KW-1185">Reference proteome</keyword>
<dbReference type="HOGENOM" id="CLU_135601_0_0_3"/>
<proteinExistence type="predicted"/>
<reference evidence="3" key="1">
    <citation type="journal article" date="2013" name="Proc. Natl. Acad. Sci. U.S.A.">
        <title>Improving the coverage of the cyanobacterial phylum using diversity-driven genome sequencing.</title>
        <authorList>
            <person name="Shih P.M."/>
            <person name="Wu D."/>
            <person name="Latifi A."/>
            <person name="Axen S.D."/>
            <person name="Fewer D.P."/>
            <person name="Talla E."/>
            <person name="Calteau A."/>
            <person name="Cai F."/>
            <person name="Tandeau de Marsac N."/>
            <person name="Rippka R."/>
            <person name="Herdman M."/>
            <person name="Sivonen K."/>
            <person name="Coursin T."/>
            <person name="Laurent T."/>
            <person name="Goodwin L."/>
            <person name="Nolan M."/>
            <person name="Davenport K.W."/>
            <person name="Han C.S."/>
            <person name="Rubin E.M."/>
            <person name="Eisen J.A."/>
            <person name="Woyke T."/>
            <person name="Gugger M."/>
            <person name="Kerfeld C.A."/>
        </authorList>
    </citation>
    <scope>NUCLEOTIDE SEQUENCE [LARGE SCALE GENOMIC DNA]</scope>
    <source>
        <strain evidence="3">ATCC 29371 / PCC 7437</strain>
    </source>
</reference>
<dbReference type="KEGG" id="scs:Sta7437_0063"/>
<dbReference type="Gene3D" id="3.40.50.1010">
    <property type="entry name" value="5'-nuclease"/>
    <property type="match status" value="1"/>
</dbReference>
<dbReference type="CDD" id="cd18682">
    <property type="entry name" value="PIN_VapC-like"/>
    <property type="match status" value="1"/>
</dbReference>
<dbReference type="eggNOG" id="COG4374">
    <property type="taxonomic scope" value="Bacteria"/>
</dbReference>
<dbReference type="Proteomes" id="UP000010473">
    <property type="component" value="Chromosome"/>
</dbReference>
<dbReference type="InterPro" id="IPR002716">
    <property type="entry name" value="PIN_dom"/>
</dbReference>
<dbReference type="AlphaFoldDB" id="K9XM57"/>
<dbReference type="InterPro" id="IPR029060">
    <property type="entry name" value="PIN-like_dom_sf"/>
</dbReference>
<sequence>MSSCFVLDASAILALLNNESGADRVQFVLEEATCFMSVVNWSEVARKLVSKGQAVKPVAESLQAVGLEFKSFDYSLAVATAQIEAPPLSLGDRACLSLAAKLGAIALSADQIWLTFNTGMTVELIR</sequence>
<name>K9XM57_STAC7</name>
<dbReference type="RefSeq" id="WP_015191358.1">
    <property type="nucleotide sequence ID" value="NC_019748.1"/>
</dbReference>
<evidence type="ECO:0000313" key="2">
    <source>
        <dbReference type="EMBL" id="AFZ33685.1"/>
    </source>
</evidence>
<protein>
    <submittedName>
        <fullName evidence="2">PilT protein domain protein</fullName>
    </submittedName>
</protein>
<dbReference type="SUPFAM" id="SSF88723">
    <property type="entry name" value="PIN domain-like"/>
    <property type="match status" value="1"/>
</dbReference>